<dbReference type="Proteomes" id="UP000070371">
    <property type="component" value="Chromosome"/>
</dbReference>
<dbReference type="Gene3D" id="3.50.80.20">
    <property type="entry name" value="D-Ala-D-Ala carboxypeptidase C, peptidase S13"/>
    <property type="match status" value="1"/>
</dbReference>
<dbReference type="OrthoDB" id="5372081at2"/>
<dbReference type="KEGG" id="hat:RC74_01435"/>
<dbReference type="AlphaFoldDB" id="A0A126UW64"/>
<keyword evidence="3" id="KW-0732">Signal</keyword>
<dbReference type="InterPro" id="IPR012338">
    <property type="entry name" value="Beta-lactam/transpept-like"/>
</dbReference>
<evidence type="ECO:0000256" key="1">
    <source>
        <dbReference type="ARBA" id="ARBA00006096"/>
    </source>
</evidence>
<name>A0A126UW64_9RHOB</name>
<evidence type="ECO:0000256" key="3">
    <source>
        <dbReference type="SAM" id="SignalP"/>
    </source>
</evidence>
<dbReference type="GO" id="GO:0004185">
    <property type="term" value="F:serine-type carboxypeptidase activity"/>
    <property type="evidence" value="ECO:0007669"/>
    <property type="project" value="InterPro"/>
</dbReference>
<dbReference type="GO" id="GO:0000270">
    <property type="term" value="P:peptidoglycan metabolic process"/>
    <property type="evidence" value="ECO:0007669"/>
    <property type="project" value="TreeGrafter"/>
</dbReference>
<dbReference type="InterPro" id="IPR000667">
    <property type="entry name" value="Peptidase_S13"/>
</dbReference>
<dbReference type="STRING" id="1579316.RC74_01435"/>
<dbReference type="Pfam" id="PF02113">
    <property type="entry name" value="Peptidase_S13"/>
    <property type="match status" value="1"/>
</dbReference>
<dbReference type="PRINTS" id="PR00922">
    <property type="entry name" value="DADACBPTASE3"/>
</dbReference>
<dbReference type="Gene3D" id="3.40.710.10">
    <property type="entry name" value="DD-peptidase/beta-lactamase superfamily"/>
    <property type="match status" value="2"/>
</dbReference>
<comment type="similarity">
    <text evidence="1">Belongs to the peptidase S13 family.</text>
</comment>
<dbReference type="RefSeq" id="WP_039004444.1">
    <property type="nucleotide sequence ID" value="NZ_CP014327.1"/>
</dbReference>
<dbReference type="GO" id="GO:0006508">
    <property type="term" value="P:proteolysis"/>
    <property type="evidence" value="ECO:0007669"/>
    <property type="project" value="InterPro"/>
</dbReference>
<organism evidence="4 5">
    <name type="scientific">Falsihalocynthiibacter arcticus</name>
    <dbReference type="NCBI Taxonomy" id="1579316"/>
    <lineage>
        <taxon>Bacteria</taxon>
        <taxon>Pseudomonadati</taxon>
        <taxon>Pseudomonadota</taxon>
        <taxon>Alphaproteobacteria</taxon>
        <taxon>Rhodobacterales</taxon>
        <taxon>Roseobacteraceae</taxon>
        <taxon>Falsihalocynthiibacter</taxon>
    </lineage>
</organism>
<evidence type="ECO:0000313" key="4">
    <source>
        <dbReference type="EMBL" id="AML50117.1"/>
    </source>
</evidence>
<dbReference type="EMBL" id="CP014327">
    <property type="protein sequence ID" value="AML50117.1"/>
    <property type="molecule type" value="Genomic_DNA"/>
</dbReference>
<dbReference type="SUPFAM" id="SSF56601">
    <property type="entry name" value="beta-lactamase/transpeptidase-like"/>
    <property type="match status" value="1"/>
</dbReference>
<accession>A0A126UW64</accession>
<reference evidence="4 5" key="1">
    <citation type="submission" date="2016-02" db="EMBL/GenBank/DDBJ databases">
        <title>Complete genome sequence of Halocynthiibacter arcticus PAMC 20958t from arctic marine sediment.</title>
        <authorList>
            <person name="Lee Y.M."/>
            <person name="Baek K."/>
            <person name="Lee H.K."/>
            <person name="Shin S.C."/>
        </authorList>
    </citation>
    <scope>NUCLEOTIDE SEQUENCE [LARGE SCALE GENOMIC DNA]</scope>
    <source>
        <strain evidence="4">PAMC 20958</strain>
    </source>
</reference>
<sequence>MSQHFSRRFILAGLMSGSAVLAQAGAPETSLFPPVKPKNFAKSVANPTERIVAGAGFSGDVGFVVADATTGEILESRNAGLAMPPASVAKAITALYALQALGLGYEFSTRLVATGPISNGILNGDLVLLGGGDPTLNTDALAVLAQGLKNAGVREVTGGFLVHSAVLPYVRSIDKEQPDHLGYNPAVSGLNLNFNRVHFEWKRANSGYSVAMDARSDKYRPEVHMAKMVVKKRATPIYTYADGKDSEQWTVASGALGDGGSRWLPVRKPELYAADVFSTMARSQGIKLSKERATASIPKGTVIAQVQSGELGTIVRDMLKYSTNLTAEVIGLSATRGRGIDPRNLATSGAKMSSWAGQVLGMKTAKFVDHSGLSGDSRVPASEMVSALVAAKPNGALHGLMKNIVLKSPDGKALSSAPATVRAKTGTLNFVSALAGYITLPNGRVLAFAIFTADLKKRTQIDKSERERPAGGRAWAQNSRKMQQELLQGWARTYAS</sequence>
<dbReference type="PANTHER" id="PTHR30023:SF0">
    <property type="entry name" value="PENICILLIN-SENSITIVE CARBOXYPEPTIDASE A"/>
    <property type="match status" value="1"/>
</dbReference>
<gene>
    <name evidence="4" type="ORF">RC74_01435</name>
</gene>
<evidence type="ECO:0000313" key="5">
    <source>
        <dbReference type="Proteomes" id="UP000070371"/>
    </source>
</evidence>
<keyword evidence="2" id="KW-0378">Hydrolase</keyword>
<evidence type="ECO:0000256" key="2">
    <source>
        <dbReference type="ARBA" id="ARBA00022801"/>
    </source>
</evidence>
<keyword evidence="5" id="KW-1185">Reference proteome</keyword>
<keyword evidence="4" id="KW-0645">Protease</keyword>
<dbReference type="NCBIfam" id="TIGR00666">
    <property type="entry name" value="PBP4"/>
    <property type="match status" value="1"/>
</dbReference>
<feature type="signal peptide" evidence="3">
    <location>
        <begin position="1"/>
        <end position="24"/>
    </location>
</feature>
<dbReference type="PANTHER" id="PTHR30023">
    <property type="entry name" value="D-ALANYL-D-ALANINE CARBOXYPEPTIDASE"/>
    <property type="match status" value="1"/>
</dbReference>
<keyword evidence="4" id="KW-0121">Carboxypeptidase</keyword>
<protein>
    <submittedName>
        <fullName evidence="4">D-alanyl-D-alanine carboxypeptidase</fullName>
    </submittedName>
</protein>
<feature type="chain" id="PRO_5007443391" evidence="3">
    <location>
        <begin position="25"/>
        <end position="496"/>
    </location>
</feature>
<proteinExistence type="inferred from homology"/>